<keyword evidence="3" id="KW-1185">Reference proteome</keyword>
<dbReference type="AlphaFoldDB" id="A0A923E7J7"/>
<evidence type="ECO:0000256" key="1">
    <source>
        <dbReference type="SAM" id="Phobius"/>
    </source>
</evidence>
<sequence>MNKNIFKVYLKRDRKFILLLLFCAVILQVTITDISKLIMFLFTVKIFYRFGSKDFKMFISFSCTRKKYYMNKIKSSLIKSLFLSILCTTFNLFGKEINNGKSIIIIFLFYFIFYILFSSIEIFIEILSISQYVAVEFGMIFLYFPLYIRFILIEAILLGDTQWILNNFIPYFWGSLAAICFNMFIASVALKTTEI</sequence>
<feature type="transmembrane region" description="Helical" evidence="1">
    <location>
        <begin position="140"/>
        <end position="159"/>
    </location>
</feature>
<comment type="caution">
    <text evidence="2">The sequence shown here is derived from an EMBL/GenBank/DDBJ whole genome shotgun (WGS) entry which is preliminary data.</text>
</comment>
<protein>
    <submittedName>
        <fullName evidence="2">Uncharacterized protein</fullName>
    </submittedName>
</protein>
<evidence type="ECO:0000313" key="3">
    <source>
        <dbReference type="Proteomes" id="UP000563151"/>
    </source>
</evidence>
<reference evidence="2 3" key="1">
    <citation type="submission" date="2020-04" db="EMBL/GenBank/DDBJ databases">
        <title>Genomic insights into acetone-butanol-ethanol (ABE) fermentation by sequencing solventogenic clostridia strains.</title>
        <authorList>
            <person name="Brown S."/>
        </authorList>
    </citation>
    <scope>NUCLEOTIDE SEQUENCE [LARGE SCALE GENOMIC DNA]</scope>
    <source>
        <strain evidence="2 3">DJ011</strain>
    </source>
</reference>
<evidence type="ECO:0000313" key="2">
    <source>
        <dbReference type="EMBL" id="MBC2396697.1"/>
    </source>
</evidence>
<gene>
    <name evidence="2" type="ORF">HGG79_02730</name>
</gene>
<feature type="transmembrane region" description="Helical" evidence="1">
    <location>
        <begin position="171"/>
        <end position="190"/>
    </location>
</feature>
<dbReference type="Proteomes" id="UP000563151">
    <property type="component" value="Unassembled WGS sequence"/>
</dbReference>
<feature type="transmembrane region" description="Helical" evidence="1">
    <location>
        <begin position="105"/>
        <end position="134"/>
    </location>
</feature>
<dbReference type="EMBL" id="JAAZWO010000002">
    <property type="protein sequence ID" value="MBC2396697.1"/>
    <property type="molecule type" value="Genomic_DNA"/>
</dbReference>
<keyword evidence="1" id="KW-1133">Transmembrane helix</keyword>
<accession>A0A923E7J7</accession>
<keyword evidence="1" id="KW-0812">Transmembrane</keyword>
<organism evidence="2 3">
    <name type="scientific">Clostridium tetanomorphum</name>
    <dbReference type="NCBI Taxonomy" id="1553"/>
    <lineage>
        <taxon>Bacteria</taxon>
        <taxon>Bacillati</taxon>
        <taxon>Bacillota</taxon>
        <taxon>Clostridia</taxon>
        <taxon>Eubacteriales</taxon>
        <taxon>Clostridiaceae</taxon>
        <taxon>Clostridium</taxon>
    </lineage>
</organism>
<proteinExistence type="predicted"/>
<keyword evidence="1" id="KW-0472">Membrane</keyword>
<dbReference type="RefSeq" id="WP_035149111.1">
    <property type="nucleotide sequence ID" value="NZ_JAAZWO010000002.1"/>
</dbReference>
<name>A0A923E7J7_CLOTT</name>